<evidence type="ECO:0000256" key="5">
    <source>
        <dbReference type="ARBA" id="ARBA00022694"/>
    </source>
</evidence>
<dbReference type="CDD" id="cd10845">
    <property type="entry name" value="DSRM_RNAse_III_family"/>
    <property type="match status" value="1"/>
</dbReference>
<feature type="domain" description="RNase III" evidence="12">
    <location>
        <begin position="5"/>
        <end position="125"/>
    </location>
</feature>
<feature type="active site" evidence="10">
    <location>
        <position position="44"/>
    </location>
</feature>
<dbReference type="HAMAP" id="MF_00104">
    <property type="entry name" value="RNase_III"/>
    <property type="match status" value="1"/>
</dbReference>
<dbReference type="NCBIfam" id="TIGR02191">
    <property type="entry name" value="RNaseIII"/>
    <property type="match status" value="1"/>
</dbReference>
<accession>A0A0A8E5W2</accession>
<dbReference type="GO" id="GO:0008033">
    <property type="term" value="P:tRNA processing"/>
    <property type="evidence" value="ECO:0007669"/>
    <property type="project" value="UniProtKB-KW"/>
</dbReference>
<dbReference type="PANTHER" id="PTHR11207">
    <property type="entry name" value="RIBONUCLEASE III"/>
    <property type="match status" value="1"/>
</dbReference>
<dbReference type="Pfam" id="PF00035">
    <property type="entry name" value="dsrm"/>
    <property type="match status" value="1"/>
</dbReference>
<dbReference type="CDD" id="cd00593">
    <property type="entry name" value="RIBOc"/>
    <property type="match status" value="1"/>
</dbReference>
<comment type="cofactor">
    <cofactor evidence="10">
        <name>Mg(2+)</name>
        <dbReference type="ChEBI" id="CHEBI:18420"/>
    </cofactor>
</comment>
<dbReference type="EMBL" id="CP010427">
    <property type="protein sequence ID" value="AJC49369.1"/>
    <property type="molecule type" value="Genomic_DNA"/>
</dbReference>
<dbReference type="GO" id="GO:0006364">
    <property type="term" value="P:rRNA processing"/>
    <property type="evidence" value="ECO:0007669"/>
    <property type="project" value="UniProtKB-UniRule"/>
</dbReference>
<comment type="catalytic activity">
    <reaction evidence="1 10">
        <text>Endonucleolytic cleavage to 5'-phosphomonoester.</text>
        <dbReference type="EC" id="3.1.26.3"/>
    </reaction>
</comment>
<dbReference type="SUPFAM" id="SSF69065">
    <property type="entry name" value="RNase III domain-like"/>
    <property type="match status" value="1"/>
</dbReference>
<evidence type="ECO:0000256" key="9">
    <source>
        <dbReference type="ARBA" id="ARBA00022884"/>
    </source>
</evidence>
<dbReference type="RefSeq" id="WP_039125372.1">
    <property type="nucleotide sequence ID" value="NZ_CP010427.1"/>
</dbReference>
<dbReference type="SUPFAM" id="SSF54768">
    <property type="entry name" value="dsRNA-binding domain-like"/>
    <property type="match status" value="1"/>
</dbReference>
<feature type="binding site" evidence="10">
    <location>
        <position position="114"/>
    </location>
    <ligand>
        <name>Mg(2+)</name>
        <dbReference type="ChEBI" id="CHEBI:18420"/>
    </ligand>
</feature>
<dbReference type="InterPro" id="IPR011907">
    <property type="entry name" value="RNase_III"/>
</dbReference>
<evidence type="ECO:0000256" key="7">
    <source>
        <dbReference type="ARBA" id="ARBA00022759"/>
    </source>
</evidence>
<dbReference type="GO" id="GO:0046872">
    <property type="term" value="F:metal ion binding"/>
    <property type="evidence" value="ECO:0007669"/>
    <property type="project" value="UniProtKB-KW"/>
</dbReference>
<dbReference type="InterPro" id="IPR000999">
    <property type="entry name" value="RNase_III_dom"/>
</dbReference>
<evidence type="ECO:0000313" key="13">
    <source>
        <dbReference type="EMBL" id="AJC49369.1"/>
    </source>
</evidence>
<dbReference type="STRING" id="594679.SD28_06915"/>
<dbReference type="FunFam" id="1.10.1520.10:FF:000001">
    <property type="entry name" value="Ribonuclease 3"/>
    <property type="match status" value="1"/>
</dbReference>
<sequence>MIPDYSRLYRILGYSFKDHTILTRALTHRSKTKKNYERLEFLGDSILGFVIAESLYYKFPKFTEGELTQIRSKLVKGATLSKLALDYKIDEFVILGGSESGSQRREKILEDVFEAVIGAIYLDSDFANVKTIILSWYAAIFSKLDTDTVRVKDNKSRLQEILLQSSMSLPKYEIIAVFGKDHEQIFEVGVIVQELNLETKAQDTSRKKAEQKAAGGMIELLKNQGLHEKK</sequence>
<keyword evidence="10" id="KW-0699">rRNA-binding</keyword>
<comment type="function">
    <text evidence="10">Digests double-stranded RNA. Involved in the processing of primary rRNA transcript to yield the immediate precursors to the large and small rRNAs (23S and 16S). Processes some mRNAs, and tRNAs when they are encoded in the rRNA operon. Processes pre-crRNA and tracrRNA of type II CRISPR loci if present in the organism.</text>
</comment>
<keyword evidence="14" id="KW-1185">Reference proteome</keyword>
<dbReference type="Pfam" id="PF14622">
    <property type="entry name" value="Ribonucleas_3_3"/>
    <property type="match status" value="1"/>
</dbReference>
<dbReference type="Proteomes" id="UP000031104">
    <property type="component" value="Chromosome"/>
</dbReference>
<dbReference type="PANTHER" id="PTHR11207:SF0">
    <property type="entry name" value="RIBONUCLEASE 3"/>
    <property type="match status" value="1"/>
</dbReference>
<dbReference type="Gene3D" id="3.30.160.20">
    <property type="match status" value="1"/>
</dbReference>
<dbReference type="EC" id="3.1.26.3" evidence="10"/>
<keyword evidence="6 10" id="KW-0540">Nuclease</keyword>
<keyword evidence="4 10" id="KW-0507">mRNA processing</keyword>
<evidence type="ECO:0000256" key="1">
    <source>
        <dbReference type="ARBA" id="ARBA00000109"/>
    </source>
</evidence>
<keyword evidence="8 10" id="KW-0378">Hydrolase</keyword>
<dbReference type="InterPro" id="IPR036389">
    <property type="entry name" value="RNase_III_sf"/>
</dbReference>
<keyword evidence="10" id="KW-0479">Metal-binding</keyword>
<keyword evidence="9 10" id="KW-0694">RNA-binding</keyword>
<dbReference type="GO" id="GO:0003725">
    <property type="term" value="F:double-stranded RNA binding"/>
    <property type="evidence" value="ECO:0007669"/>
    <property type="project" value="TreeGrafter"/>
</dbReference>
<evidence type="ECO:0000259" key="12">
    <source>
        <dbReference type="PROSITE" id="PS50142"/>
    </source>
</evidence>
<dbReference type="GO" id="GO:0010468">
    <property type="term" value="P:regulation of gene expression"/>
    <property type="evidence" value="ECO:0007669"/>
    <property type="project" value="TreeGrafter"/>
</dbReference>
<comment type="subunit">
    <text evidence="10">Homodimer.</text>
</comment>
<dbReference type="PROSITE" id="PS50142">
    <property type="entry name" value="RNASE_3_2"/>
    <property type="match status" value="1"/>
</dbReference>
<organism evidence="13 14">
    <name type="scientific">Allofrancisella guangzhouensis</name>
    <dbReference type="NCBI Taxonomy" id="594679"/>
    <lineage>
        <taxon>Bacteria</taxon>
        <taxon>Pseudomonadati</taxon>
        <taxon>Pseudomonadota</taxon>
        <taxon>Gammaproteobacteria</taxon>
        <taxon>Thiotrichales</taxon>
        <taxon>Francisellaceae</taxon>
        <taxon>Allofrancisella</taxon>
    </lineage>
</organism>
<evidence type="ECO:0000256" key="4">
    <source>
        <dbReference type="ARBA" id="ARBA00022664"/>
    </source>
</evidence>
<dbReference type="SMART" id="SM00358">
    <property type="entry name" value="DSRM"/>
    <property type="match status" value="1"/>
</dbReference>
<protein>
    <recommendedName>
        <fullName evidence="10">Ribonuclease 3</fullName>
        <ecNumber evidence="10">3.1.26.3</ecNumber>
    </recommendedName>
    <alternativeName>
        <fullName evidence="10">Ribonuclease III</fullName>
        <shortName evidence="10">RNase III</shortName>
    </alternativeName>
</protein>
<proteinExistence type="inferred from homology"/>
<keyword evidence="10" id="KW-0460">Magnesium</keyword>
<comment type="subcellular location">
    <subcellularLocation>
        <location evidence="10">Cytoplasm</location>
    </subcellularLocation>
</comment>
<dbReference type="SMART" id="SM00535">
    <property type="entry name" value="RIBOc"/>
    <property type="match status" value="1"/>
</dbReference>
<feature type="binding site" evidence="10">
    <location>
        <position position="40"/>
    </location>
    <ligand>
        <name>Mg(2+)</name>
        <dbReference type="ChEBI" id="CHEBI:18420"/>
    </ligand>
</feature>
<name>A0A0A8E5W2_9GAMM</name>
<dbReference type="HOGENOM" id="CLU_000907_1_1_6"/>
<dbReference type="GO" id="GO:0004525">
    <property type="term" value="F:ribonuclease III activity"/>
    <property type="evidence" value="ECO:0007669"/>
    <property type="project" value="UniProtKB-UniRule"/>
</dbReference>
<feature type="active site" evidence="10">
    <location>
        <position position="114"/>
    </location>
</feature>
<evidence type="ECO:0000313" key="14">
    <source>
        <dbReference type="Proteomes" id="UP000031104"/>
    </source>
</evidence>
<dbReference type="GO" id="GO:0019843">
    <property type="term" value="F:rRNA binding"/>
    <property type="evidence" value="ECO:0007669"/>
    <property type="project" value="UniProtKB-KW"/>
</dbReference>
<feature type="domain" description="DRBM" evidence="11">
    <location>
        <begin position="153"/>
        <end position="223"/>
    </location>
</feature>
<feature type="binding site" evidence="10">
    <location>
        <position position="111"/>
    </location>
    <ligand>
        <name>Mg(2+)</name>
        <dbReference type="ChEBI" id="CHEBI:18420"/>
    </ligand>
</feature>
<keyword evidence="10" id="KW-0963">Cytoplasm</keyword>
<keyword evidence="7 10" id="KW-0255">Endonuclease</keyword>
<reference evidence="13 14" key="1">
    <citation type="submission" date="2014-12" db="EMBL/GenBank/DDBJ databases">
        <title>Complete genome sequence of Francisella guanzhouensis strain 08HL01032 isolated from air-conditioning system in China.</title>
        <authorList>
            <person name="Svensson D."/>
            <person name="Ohrman C."/>
            <person name="Backman S."/>
            <person name="Karlsson E."/>
            <person name="Nilsson E."/>
            <person name="Bystrom M."/>
            <person name="Larkeryd A."/>
            <person name="Stenberg P."/>
            <person name="Scholtz H.C."/>
            <person name="Forsman M."/>
            <person name="Sjodin A."/>
        </authorList>
    </citation>
    <scope>NUCLEOTIDE SEQUENCE [LARGE SCALE GENOMIC DNA]</scope>
    <source>
        <strain evidence="13 14">08HL01032</strain>
    </source>
</reference>
<evidence type="ECO:0000259" key="11">
    <source>
        <dbReference type="PROSITE" id="PS50137"/>
    </source>
</evidence>
<dbReference type="OrthoDB" id="9805026at2"/>
<evidence type="ECO:0000256" key="2">
    <source>
        <dbReference type="ARBA" id="ARBA00010183"/>
    </source>
</evidence>
<evidence type="ECO:0000256" key="6">
    <source>
        <dbReference type="ARBA" id="ARBA00022722"/>
    </source>
</evidence>
<gene>
    <name evidence="10 13" type="primary">rnc</name>
    <name evidence="13" type="ORF">SD28_06915</name>
</gene>
<dbReference type="PROSITE" id="PS50137">
    <property type="entry name" value="DS_RBD"/>
    <property type="match status" value="1"/>
</dbReference>
<comment type="similarity">
    <text evidence="2">Belongs to the ribonuclease III family.</text>
</comment>
<dbReference type="PROSITE" id="PS00517">
    <property type="entry name" value="RNASE_3_1"/>
    <property type="match status" value="1"/>
</dbReference>
<dbReference type="KEGG" id="fgu:SD28_06915"/>
<dbReference type="GO" id="GO:0005737">
    <property type="term" value="C:cytoplasm"/>
    <property type="evidence" value="ECO:0007669"/>
    <property type="project" value="UniProtKB-SubCell"/>
</dbReference>
<keyword evidence="3 10" id="KW-0698">rRNA processing</keyword>
<dbReference type="AlphaFoldDB" id="A0A0A8E5W2"/>
<dbReference type="Gene3D" id="1.10.1520.10">
    <property type="entry name" value="Ribonuclease III domain"/>
    <property type="match status" value="1"/>
</dbReference>
<keyword evidence="5 10" id="KW-0819">tRNA processing</keyword>
<evidence type="ECO:0000256" key="3">
    <source>
        <dbReference type="ARBA" id="ARBA00022552"/>
    </source>
</evidence>
<evidence type="ECO:0000256" key="8">
    <source>
        <dbReference type="ARBA" id="ARBA00022801"/>
    </source>
</evidence>
<evidence type="ECO:0000256" key="10">
    <source>
        <dbReference type="HAMAP-Rule" id="MF_00104"/>
    </source>
</evidence>
<dbReference type="InterPro" id="IPR014720">
    <property type="entry name" value="dsRBD_dom"/>
</dbReference>
<dbReference type="GO" id="GO:0006397">
    <property type="term" value="P:mRNA processing"/>
    <property type="evidence" value="ECO:0007669"/>
    <property type="project" value="UniProtKB-UniRule"/>
</dbReference>